<dbReference type="InterPro" id="IPR020456">
    <property type="entry name" value="Acylphosphatase"/>
</dbReference>
<comment type="caution">
    <text evidence="8">The sequence shown here is derived from an EMBL/GenBank/DDBJ whole genome shotgun (WGS) entry which is preliminary data.</text>
</comment>
<feature type="active site" evidence="5">
    <location>
        <position position="44"/>
    </location>
</feature>
<dbReference type="PANTHER" id="PTHR47268:SF4">
    <property type="entry name" value="ACYLPHOSPHATASE"/>
    <property type="match status" value="1"/>
</dbReference>
<dbReference type="Proteomes" id="UP000319716">
    <property type="component" value="Unassembled WGS sequence"/>
</dbReference>
<dbReference type="EC" id="3.6.1.7" evidence="2 5"/>
<evidence type="ECO:0000256" key="2">
    <source>
        <dbReference type="ARBA" id="ARBA00012150"/>
    </source>
</evidence>
<evidence type="ECO:0000256" key="5">
    <source>
        <dbReference type="PROSITE-ProRule" id="PRU00520"/>
    </source>
</evidence>
<name>A0A4Y1ZB64_9BACL</name>
<evidence type="ECO:0000259" key="7">
    <source>
        <dbReference type="PROSITE" id="PS51160"/>
    </source>
</evidence>
<comment type="catalytic activity">
    <reaction evidence="4 5">
        <text>an acyl phosphate + H2O = a carboxylate + phosphate + H(+)</text>
        <dbReference type="Rhea" id="RHEA:14965"/>
        <dbReference type="ChEBI" id="CHEBI:15377"/>
        <dbReference type="ChEBI" id="CHEBI:15378"/>
        <dbReference type="ChEBI" id="CHEBI:29067"/>
        <dbReference type="ChEBI" id="CHEBI:43474"/>
        <dbReference type="ChEBI" id="CHEBI:59918"/>
        <dbReference type="EC" id="3.6.1.7"/>
    </reaction>
</comment>
<dbReference type="InterPro" id="IPR017968">
    <property type="entry name" value="Acylphosphatase_CS"/>
</dbReference>
<dbReference type="Gene3D" id="3.30.70.100">
    <property type="match status" value="1"/>
</dbReference>
<comment type="similarity">
    <text evidence="1 6">Belongs to the acylphosphatase family.</text>
</comment>
<protein>
    <recommendedName>
        <fullName evidence="3 5">acylphosphatase</fullName>
        <ecNumber evidence="2 5">3.6.1.7</ecNumber>
    </recommendedName>
</protein>
<organism evidence="8 9">
    <name type="scientific">Sporolactobacillus inulinus</name>
    <dbReference type="NCBI Taxonomy" id="2078"/>
    <lineage>
        <taxon>Bacteria</taxon>
        <taxon>Bacillati</taxon>
        <taxon>Bacillota</taxon>
        <taxon>Bacilli</taxon>
        <taxon>Bacillales</taxon>
        <taxon>Sporolactobacillaceae</taxon>
        <taxon>Sporolactobacillus</taxon>
    </lineage>
</organism>
<evidence type="ECO:0000313" key="9">
    <source>
        <dbReference type="Proteomes" id="UP000319716"/>
    </source>
</evidence>
<dbReference type="PROSITE" id="PS00151">
    <property type="entry name" value="ACYLPHOSPHATASE_2"/>
    <property type="match status" value="1"/>
</dbReference>
<dbReference type="Pfam" id="PF00708">
    <property type="entry name" value="Acylphosphatase"/>
    <property type="match status" value="1"/>
</dbReference>
<dbReference type="InterPro" id="IPR001792">
    <property type="entry name" value="Acylphosphatase-like_dom"/>
</dbReference>
<dbReference type="PROSITE" id="PS51160">
    <property type="entry name" value="ACYLPHOSPHATASE_3"/>
    <property type="match status" value="1"/>
</dbReference>
<evidence type="ECO:0000256" key="3">
    <source>
        <dbReference type="ARBA" id="ARBA00015991"/>
    </source>
</evidence>
<reference evidence="8 9" key="1">
    <citation type="submission" date="2017-11" db="EMBL/GenBank/DDBJ databases">
        <title>Draft Genome Sequence of Sporolactobacillus inulinus NBRC 111894 Isolated from Koso, a Japanese Sugar-Vegetable Fermented Beverage.</title>
        <authorList>
            <person name="Chiou T.Y."/>
            <person name="Oshima K."/>
            <person name="Suda W."/>
            <person name="Hattori M."/>
            <person name="Takahashi T."/>
        </authorList>
    </citation>
    <scope>NUCLEOTIDE SEQUENCE [LARGE SCALE GENOMIC DNA]</scope>
    <source>
        <strain evidence="8 9">NBRC111894</strain>
    </source>
</reference>
<dbReference type="EMBL" id="BEXB01000013">
    <property type="protein sequence ID" value="GAY76316.1"/>
    <property type="molecule type" value="Genomic_DNA"/>
</dbReference>
<dbReference type="PANTHER" id="PTHR47268">
    <property type="entry name" value="ACYLPHOSPHATASE"/>
    <property type="match status" value="1"/>
</dbReference>
<dbReference type="AlphaFoldDB" id="A0A4Y1ZB64"/>
<accession>A0A4Y1ZB64</accession>
<evidence type="ECO:0000256" key="1">
    <source>
        <dbReference type="ARBA" id="ARBA00005614"/>
    </source>
</evidence>
<proteinExistence type="inferred from homology"/>
<evidence type="ECO:0000256" key="6">
    <source>
        <dbReference type="RuleBase" id="RU004168"/>
    </source>
</evidence>
<keyword evidence="5 8" id="KW-0378">Hydrolase</keyword>
<evidence type="ECO:0000256" key="4">
    <source>
        <dbReference type="ARBA" id="ARBA00047645"/>
    </source>
</evidence>
<gene>
    <name evidence="8" type="ORF">NBRC111894_1870</name>
</gene>
<dbReference type="InterPro" id="IPR036046">
    <property type="entry name" value="Acylphosphatase-like_dom_sf"/>
</dbReference>
<dbReference type="GO" id="GO:0003998">
    <property type="term" value="F:acylphosphatase activity"/>
    <property type="evidence" value="ECO:0007669"/>
    <property type="project" value="UniProtKB-EC"/>
</dbReference>
<sequence>MNQNRGMMMNESHKSKGLHLMGEPEELKSVHIVVKGKVQAVGFRYFTWQTANVYRISGWVRNRIDGSVEIAAEGEKSDIHQFVKTIKKGSPFSRISNVSIYEYSEPRNYTQFEIRNAD</sequence>
<evidence type="ECO:0000313" key="8">
    <source>
        <dbReference type="EMBL" id="GAY76316.1"/>
    </source>
</evidence>
<dbReference type="SUPFAM" id="SSF54975">
    <property type="entry name" value="Acylphosphatase/BLUF domain-like"/>
    <property type="match status" value="1"/>
</dbReference>
<feature type="domain" description="Acylphosphatase-like" evidence="7">
    <location>
        <begin position="29"/>
        <end position="116"/>
    </location>
</feature>
<feature type="active site" evidence="5">
    <location>
        <position position="62"/>
    </location>
</feature>
<dbReference type="RefSeq" id="WP_010023881.1">
    <property type="nucleotide sequence ID" value="NZ_BEXB01000013.1"/>
</dbReference>